<feature type="compositionally biased region" description="Polar residues" evidence="1">
    <location>
        <begin position="46"/>
        <end position="63"/>
    </location>
</feature>
<dbReference type="GeneID" id="9476666"/>
<feature type="compositionally biased region" description="Acidic residues" evidence="1">
    <location>
        <begin position="32"/>
        <end position="45"/>
    </location>
</feature>
<feature type="region of interest" description="Disordered" evidence="1">
    <location>
        <begin position="216"/>
        <end position="248"/>
    </location>
</feature>
<keyword evidence="3" id="KW-1185">Reference proteome</keyword>
<accession>D0MX20</accession>
<sequence length="415" mass="44949">MLASLSDMLAWKPSNSTAKQTKPRRAPTATSEMEDSCDDLSETESAESSQSGAPYLRRQQSCPSVPRKGRLDTQPESESDADSAPRPALKAVYSLARAGLTSSKLFLPHSRSVDAVSEQDLTTKSAGARVATPFGLGKIMAIRGDDGVAAIELQASGLLFLNATDMEKVQVVPALVGERVRTPSGSGRVLKYDVREQLYTLRLGAGGGLGEYELQLRPSDPRRPRGMSEGSNVDWESRRTRFRRSSASPPPAVAGLTLLKNIATTSYTFVASKYHQGQPVITKFGAGHILSVDPQRGSAQIQLVWGAIAYLNADMIDFYPKALEGTDVQTKFGSGIVIGLRPADAIYTVRLHDPQPAGKSDVVFVHESDLHRSRRIAVTAANVRDRLKAMAQRRFGERIVVAHQNHDEEPNSAGI</sequence>
<dbReference type="STRING" id="403677.D0MX20"/>
<protein>
    <submittedName>
        <fullName evidence="2">Uncharacterized protein</fullName>
    </submittedName>
</protein>
<dbReference type="HOGENOM" id="CLU_055049_0_0_1"/>
<evidence type="ECO:0000256" key="1">
    <source>
        <dbReference type="SAM" id="MobiDB-lite"/>
    </source>
</evidence>
<evidence type="ECO:0000313" key="2">
    <source>
        <dbReference type="EMBL" id="EEY64183.1"/>
    </source>
</evidence>
<dbReference type="OMA" id="MIDFYPK"/>
<dbReference type="VEuPathDB" id="FungiDB:PITG_02720"/>
<dbReference type="AlphaFoldDB" id="D0MX20"/>
<dbReference type="Proteomes" id="UP000006643">
    <property type="component" value="Unassembled WGS sequence"/>
</dbReference>
<proteinExistence type="predicted"/>
<dbReference type="KEGG" id="pif:PITG_02720"/>
<organism evidence="2 3">
    <name type="scientific">Phytophthora infestans (strain T30-4)</name>
    <name type="common">Potato late blight agent</name>
    <dbReference type="NCBI Taxonomy" id="403677"/>
    <lineage>
        <taxon>Eukaryota</taxon>
        <taxon>Sar</taxon>
        <taxon>Stramenopiles</taxon>
        <taxon>Oomycota</taxon>
        <taxon>Peronosporomycetes</taxon>
        <taxon>Peronosporales</taxon>
        <taxon>Peronosporaceae</taxon>
        <taxon>Phytophthora</taxon>
    </lineage>
</organism>
<evidence type="ECO:0000313" key="3">
    <source>
        <dbReference type="Proteomes" id="UP000006643"/>
    </source>
</evidence>
<feature type="region of interest" description="Disordered" evidence="1">
    <location>
        <begin position="1"/>
        <end position="86"/>
    </location>
</feature>
<dbReference type="eggNOG" id="ENOG502S03X">
    <property type="taxonomic scope" value="Eukaryota"/>
</dbReference>
<reference evidence="3" key="1">
    <citation type="journal article" date="2009" name="Nature">
        <title>Genome sequence and analysis of the Irish potato famine pathogen Phytophthora infestans.</title>
        <authorList>
            <consortium name="The Broad Institute Genome Sequencing Platform"/>
            <person name="Haas B.J."/>
            <person name="Kamoun S."/>
            <person name="Zody M.C."/>
            <person name="Jiang R.H."/>
            <person name="Handsaker R.E."/>
            <person name="Cano L.M."/>
            <person name="Grabherr M."/>
            <person name="Kodira C.D."/>
            <person name="Raffaele S."/>
            <person name="Torto-Alalibo T."/>
            <person name="Bozkurt T.O."/>
            <person name="Ah-Fong A.M."/>
            <person name="Alvarado L."/>
            <person name="Anderson V.L."/>
            <person name="Armstrong M.R."/>
            <person name="Avrova A."/>
            <person name="Baxter L."/>
            <person name="Beynon J."/>
            <person name="Boevink P.C."/>
            <person name="Bollmann S.R."/>
            <person name="Bos J.I."/>
            <person name="Bulone V."/>
            <person name="Cai G."/>
            <person name="Cakir C."/>
            <person name="Carrington J.C."/>
            <person name="Chawner M."/>
            <person name="Conti L."/>
            <person name="Costanzo S."/>
            <person name="Ewan R."/>
            <person name="Fahlgren N."/>
            <person name="Fischbach M.A."/>
            <person name="Fugelstad J."/>
            <person name="Gilroy E.M."/>
            <person name="Gnerre S."/>
            <person name="Green P.J."/>
            <person name="Grenville-Briggs L.J."/>
            <person name="Griffith J."/>
            <person name="Grunwald N.J."/>
            <person name="Horn K."/>
            <person name="Horner N.R."/>
            <person name="Hu C.H."/>
            <person name="Huitema E."/>
            <person name="Jeong D.H."/>
            <person name="Jones A.M."/>
            <person name="Jones J.D."/>
            <person name="Jones R.W."/>
            <person name="Karlsson E.K."/>
            <person name="Kunjeti S.G."/>
            <person name="Lamour K."/>
            <person name="Liu Z."/>
            <person name="Ma L."/>
            <person name="Maclean D."/>
            <person name="Chibucos M.C."/>
            <person name="McDonald H."/>
            <person name="McWalters J."/>
            <person name="Meijer H.J."/>
            <person name="Morgan W."/>
            <person name="Morris P.F."/>
            <person name="Munro C.A."/>
            <person name="O'Neill K."/>
            <person name="Ospina-Giraldo M."/>
            <person name="Pinzon A."/>
            <person name="Pritchard L."/>
            <person name="Ramsahoye B."/>
            <person name="Ren Q."/>
            <person name="Restrepo S."/>
            <person name="Roy S."/>
            <person name="Sadanandom A."/>
            <person name="Savidor A."/>
            <person name="Schornack S."/>
            <person name="Schwartz D.C."/>
            <person name="Schumann U.D."/>
            <person name="Schwessinger B."/>
            <person name="Seyer L."/>
            <person name="Sharpe T."/>
            <person name="Silvar C."/>
            <person name="Song J."/>
            <person name="Studholme D.J."/>
            <person name="Sykes S."/>
            <person name="Thines M."/>
            <person name="van de Vondervoort P.J."/>
            <person name="Phuntumart V."/>
            <person name="Wawra S."/>
            <person name="Weide R."/>
            <person name="Win J."/>
            <person name="Young C."/>
            <person name="Zhou S."/>
            <person name="Fry W."/>
            <person name="Meyers B.C."/>
            <person name="van West P."/>
            <person name="Ristaino J."/>
            <person name="Govers F."/>
            <person name="Birch P.R."/>
            <person name="Whisson S.C."/>
            <person name="Judelson H.S."/>
            <person name="Nusbaum C."/>
        </authorList>
    </citation>
    <scope>NUCLEOTIDE SEQUENCE [LARGE SCALE GENOMIC DNA]</scope>
    <source>
        <strain evidence="3">T30-4</strain>
    </source>
</reference>
<dbReference type="OrthoDB" id="72396at2759"/>
<dbReference type="InParanoid" id="D0MX20"/>
<name>D0MX20_PHYIT</name>
<gene>
    <name evidence="2" type="ORF">PITG_02720</name>
</gene>
<dbReference type="RefSeq" id="XP_002907619.1">
    <property type="nucleotide sequence ID" value="XM_002907573.1"/>
</dbReference>
<dbReference type="EMBL" id="DS028120">
    <property type="protein sequence ID" value="EEY64183.1"/>
    <property type="molecule type" value="Genomic_DNA"/>
</dbReference>